<sequence>MIPKIKILVNLIIFPGISSAQPLFDLTVLSTQEAFRTASYVMHCVRADISNTPKLGQGLLPRHFLVEGLVIEGLCQSTIDYIPTSFTKLEPFEYQIEDVEHNSYLLDDSFAIRSPGADYNSSGLNDIDSSLSVLSNTSIDPTFLAKPLQLLILLAGEDLTLYEAADTLRISVHTANKYVAKIKLEFGVLTLPAAVLYAAKEGYIPMSSKKL</sequence>
<organism evidence="2 3">
    <name type="scientific">SAR92 clade bacterium H455</name>
    <dbReference type="NCBI Taxonomy" id="2974818"/>
    <lineage>
        <taxon>Bacteria</taxon>
        <taxon>Pseudomonadati</taxon>
        <taxon>Pseudomonadota</taxon>
        <taxon>Gammaproteobacteria</taxon>
        <taxon>Cellvibrionales</taxon>
        <taxon>Porticoccaceae</taxon>
        <taxon>SAR92 clade</taxon>
    </lineage>
</organism>
<dbReference type="InterPro" id="IPR016032">
    <property type="entry name" value="Sig_transdc_resp-reg_C-effctor"/>
</dbReference>
<protein>
    <recommendedName>
        <fullName evidence="4">HTH luxR-type domain-containing protein</fullName>
    </recommendedName>
</protein>
<evidence type="ECO:0008006" key="4">
    <source>
        <dbReference type="Google" id="ProtNLM"/>
    </source>
</evidence>
<feature type="signal peptide" evidence="1">
    <location>
        <begin position="1"/>
        <end position="20"/>
    </location>
</feature>
<evidence type="ECO:0000313" key="3">
    <source>
        <dbReference type="Proteomes" id="UP001059934"/>
    </source>
</evidence>
<dbReference type="InterPro" id="IPR036388">
    <property type="entry name" value="WH-like_DNA-bd_sf"/>
</dbReference>
<dbReference type="SUPFAM" id="SSF46894">
    <property type="entry name" value="C-terminal effector domain of the bipartite response regulators"/>
    <property type="match status" value="1"/>
</dbReference>
<dbReference type="Proteomes" id="UP001059934">
    <property type="component" value="Chromosome"/>
</dbReference>
<dbReference type="EMBL" id="CP103416">
    <property type="protein sequence ID" value="UVW34373.1"/>
    <property type="molecule type" value="Genomic_DNA"/>
</dbReference>
<accession>A0ABY5TKI7</accession>
<gene>
    <name evidence="2" type="ORF">NYF23_10140</name>
</gene>
<feature type="chain" id="PRO_5047154820" description="HTH luxR-type domain-containing protein" evidence="1">
    <location>
        <begin position="21"/>
        <end position="211"/>
    </location>
</feature>
<keyword evidence="1" id="KW-0732">Signal</keyword>
<name>A0ABY5TKI7_9GAMM</name>
<keyword evidence="3" id="KW-1185">Reference proteome</keyword>
<dbReference type="Gene3D" id="1.10.10.10">
    <property type="entry name" value="Winged helix-like DNA-binding domain superfamily/Winged helix DNA-binding domain"/>
    <property type="match status" value="1"/>
</dbReference>
<reference evidence="2" key="1">
    <citation type="submission" date="2022-08" db="EMBL/GenBank/DDBJ databases">
        <title>Catabolic pathway analysis in culturable SAR92 clade bacteria reveals their overlooked roles in DMSP degradation in coastal seas.</title>
        <authorList>
            <person name="He X."/>
            <person name="Zhang X."/>
            <person name="Zhang Y."/>
        </authorList>
    </citation>
    <scope>NUCLEOTIDE SEQUENCE</scope>
    <source>
        <strain evidence="2">H455</strain>
    </source>
</reference>
<proteinExistence type="predicted"/>
<evidence type="ECO:0000313" key="2">
    <source>
        <dbReference type="EMBL" id="UVW34373.1"/>
    </source>
</evidence>
<evidence type="ECO:0000256" key="1">
    <source>
        <dbReference type="SAM" id="SignalP"/>
    </source>
</evidence>